<reference evidence="4" key="1">
    <citation type="submission" date="2021-07" db="EMBL/GenBank/DDBJ databases">
        <title>Shewanella sp. YLB-07 whole genome sequence.</title>
        <authorList>
            <person name="Yu L."/>
        </authorList>
    </citation>
    <scope>NUCLEOTIDE SEQUENCE</scope>
    <source>
        <strain evidence="4">YLB-08</strain>
    </source>
</reference>
<dbReference type="SUPFAM" id="SSF51120">
    <property type="entry name" value="beta-Roll"/>
    <property type="match status" value="1"/>
</dbReference>
<feature type="region of interest" description="Disordered" evidence="2">
    <location>
        <begin position="549"/>
        <end position="569"/>
    </location>
</feature>
<dbReference type="Pfam" id="PF00353">
    <property type="entry name" value="HemolysinCabind"/>
    <property type="match status" value="2"/>
</dbReference>
<dbReference type="InterPro" id="IPR001343">
    <property type="entry name" value="Hemolysn_Ca-bd"/>
</dbReference>
<dbReference type="NCBIfam" id="NF033682">
    <property type="entry name" value="retention_LapA"/>
    <property type="match status" value="1"/>
</dbReference>
<dbReference type="InterPro" id="IPR011049">
    <property type="entry name" value="Serralysin-like_metalloprot_C"/>
</dbReference>
<dbReference type="InterPro" id="IPR018247">
    <property type="entry name" value="EF_Hand_1_Ca_BS"/>
</dbReference>
<evidence type="ECO:0000256" key="1">
    <source>
        <dbReference type="ARBA" id="ARBA00022837"/>
    </source>
</evidence>
<keyword evidence="5" id="KW-1185">Reference proteome</keyword>
<dbReference type="PROSITE" id="PS50234">
    <property type="entry name" value="VWFA"/>
    <property type="match status" value="1"/>
</dbReference>
<dbReference type="NCBIfam" id="TIGR03661">
    <property type="entry name" value="T1SS_VCA0849"/>
    <property type="match status" value="1"/>
</dbReference>
<dbReference type="InterPro" id="IPR010221">
    <property type="entry name" value="VCBS_dom"/>
</dbReference>
<dbReference type="InterPro" id="IPR047777">
    <property type="entry name" value="LapA-like_RM"/>
</dbReference>
<proteinExistence type="predicted"/>
<evidence type="ECO:0000256" key="2">
    <source>
        <dbReference type="SAM" id="MobiDB-lite"/>
    </source>
</evidence>
<dbReference type="PRINTS" id="PR00313">
    <property type="entry name" value="CABNDNGRPT"/>
</dbReference>
<dbReference type="Pfam" id="PF17963">
    <property type="entry name" value="Big_9"/>
    <property type="match status" value="2"/>
</dbReference>
<keyword evidence="1" id="KW-0106">Calcium</keyword>
<feature type="domain" description="VWFA" evidence="3">
    <location>
        <begin position="2296"/>
        <end position="2489"/>
    </location>
</feature>
<dbReference type="InterPro" id="IPR019960">
    <property type="entry name" value="T1SS_VCA0849"/>
</dbReference>
<dbReference type="SUPFAM" id="SSF53300">
    <property type="entry name" value="vWA-like"/>
    <property type="match status" value="1"/>
</dbReference>
<dbReference type="CDD" id="cd00198">
    <property type="entry name" value="vWFA"/>
    <property type="match status" value="1"/>
</dbReference>
<sequence>MGVSVAKQDAVVTNLVGQLKAKDDQGNIRDITIGDLIKDGEQLIFSPSSQFILQMADGTVITETNLAEPIPDSSLGATPEISATPELATAPVSDIAEIAALQAQILAGEDPTAGLPATAAGTVAGGAGNEGGSGFITLGRSGDETLAGAGHDTEGFAAAPTASEDPLILTEEEAALPTIGASSVTLLEANLLQGSSPLATAITQSNSLQVDAQAGVASLTINGIDIFTGGLFIGPIAITTASGILTLTNFDPVSGTLSYNFTLNSAVDNSVSDIVSQTFTALVTDLLGNTNASTITVNIVDDNPNGVADTNSVAEDGEVSIAGNVIANDTQGADSALVSQISNSAGTTIAVLQTADISGDFGLLQISSDGSYTYQLDNSLDNVQALAEGEQVTETFTYQLTDADGDTVLVTLSITITGTNDEPVVVVVDPDGPDGPILPGDEGLVIEAGNEDDGTVVPGITIATGSLAATDVDNGSILTWSGDSTGNFGSLTIDPVSGEWSYSLDNSLADSLAEGTSVEEIFIVTVTDELGASTTQQITITVQGTNDSPVITSSETDATGSVSELESNEPLTTIQSTTGTLTATDVDNGAILAWSGSADSFYGSFAIDPDTGQWVYTLDNQAADSLTEGEVVQEQFLVTVTDEFGAIDTQVVTINIVGTNEASIIVDDFNTIDEDTVATGNVLDNDSDTDDVLTVATFNVEGNTYDAGSTVDLEDGTLTLNSDGTYTFTPDANFNGNVPIVTYTTNTGASATLTIIVDPVNDAPDALNNSYNLLEGGLTSGNIITDNTGSGVDSDIDGGPLNITHINGIAVTFTNGVAIIPIGDGSLTINQDGSFTYSHNGEEPAETSFTYTINDGLGGSDTATVFLNISNVNDGPFAEDDSFSVNEGALLGGNVISHIDNNDGLQDSDGGDGGTLTVTQVNGINLVFDLDGWSQDFTVGNGTLRIKADGSFEYQHDGSDPDEIPPSFDYTLSDGADTDTATVTITTNPVNDGPFAEDDSFSVNEGALLGGNVISHIDNNDGLQDSDGGDGGTLTVTQVNGINLVFDLDGWSQDFTVGNGTLRIKADGSFEYQHDGSDPAVTPPTFDYTLSDGADTDTATVTITTNPVNDGPFAEDDSFSVNEGALLGGNVISHIDNNDGLQDSDGGDGGTLTVTQVNGINLVFDLDGWSQDFTVGNGTLRIKADGSFEYQHDGSDPAVTPPTFDYTLSDGADTDTATVTITTNPVNDGPFAEDDSFSVNEGALLGGNVISHIDNNDGLQDSDGGDGGTLTVTQVNGINLVFDLDGWSQDFTVGNGTLRIKADGSFEYQHDGSDPAVTPPTFDYTLSDGADTDTATVTITTNPVNDGPFAEDDSFSVNEGALLGGNVISHIDNNDGLQDSDGGDGATLTVTQVNGINLVFDLDGWSQDFTVGNGTLRIKADGSFEYQHDGSDPAVTPPTFDYTLSDGADTDTATVTITTDPVNDDPFAEDDSFSVNEGALLGGNVISHIDNNDGLQDSDGGDGGTLTVTQVNGINLVFDLDGWSQDFTVGNGTLRIKADGSFEYQHDGSDPAVTPPTFDYTLSDGADTDTATVTITTNPVNDGPFAEDDSFSVNEGALLGGNVISHIDNNDGLQDSDGGDGGTLTVTQVNGINLVFDLDGWSQDFTVGNGTLRIKADGSFEYQHDGSDPAVTPPTFDYTLSDGVDTDTATVTITTDPVNDDPEIISIESGAVSEEGLQNGIMDGPLPPDDTTDSVTFIGSLNFTDVDSTSFSISIDDLNISAYSSGGVPITWDWAGNTLTGTAGLTTVMTIQFGSVSGTAPDFTVNYTVTLLAPVDHPVNNDEDVLSIDFTVIVDDQNGGNADIILNVKIEDDAPLDEVDESATPSMPHTIDEFITGDLFDPGADGFGSVDFQVITQGLQSNGIDLTYTMNGDTLTAMAGNTAVFTLQAIPDGTGHYDYKFTLLDEIDVEVVIDYDLGSAPAGNNAAYYVDTDGAIYAQDDQAAMVIATITGTFNGSTSSINSNAHGIGVGPQTSIFTGEAIKFVYGVDGTSLAAISLGTNNNGNHTGTTDIQYIVTYSDNSTQVFNATINGTLTIEQLATSGLSIMSIEIFHVSGNDFQITGLSSVDTLFNAPIDLEFAYGATDNDGDAVIFTPENDGHFTITLEPANLIPDARNNIYHVDEDDSVSGNIITDDTGNGIDSDADVSDILLITHINGVAVVFDNNGDAEVDITGGTLFINEDGSFTFDHDGTEDAPTSFTYTLDDGNGGTDTATVYFEVYSEETFGPEDDTTVETGNAHDVLIGDTTGFGPGQNYNIAFIIDTSGSMGSAVDTARTQITNVLNQLISTIGQGNPGVVNILVIDFNTGAEILLNINLSNLDASIIQAALKDMNSDGWTNYEAAFNLATTWFTSGLASTNIGMNYTFFVTDGEPTKPGDDDNNYEAAYLAAVAAFALLTFENLTYVQAIGLGNAFNPNDPDYILDQFDSNGTPLTNVDVDNLADAILQTALLPGDDDLNAGNGNDIIFGDLIEFDGIDEEGFDALVEYVDLQSGSDLNSDGDISIYEVHAYVSANASDFDVSGANDGDDILTGGDGDNILFGQGGNDQLLGGNGSDIMYGGDGIDELTGGRGDDIMHGGAGDDTFIWNTDSINGENDTILDFDVSEDVLDLSDLLSGETNNALDLVDYLSFDVSGGDTTITIDLDGDGSGTDTITILLEGTSLTGLGNQAIIQDLLDNNALIVSIP</sequence>
<dbReference type="Pfam" id="PF17803">
    <property type="entry name" value="Cadherin_4"/>
    <property type="match status" value="8"/>
</dbReference>
<dbReference type="SMART" id="SM00327">
    <property type="entry name" value="VWA"/>
    <property type="match status" value="1"/>
</dbReference>
<dbReference type="NCBIfam" id="NF012211">
    <property type="entry name" value="tand_rpt_95"/>
    <property type="match status" value="2"/>
</dbReference>
<organism evidence="4 5">
    <name type="scientific">Shewanella eurypsychrophilus</name>
    <dbReference type="NCBI Taxonomy" id="2593656"/>
    <lineage>
        <taxon>Bacteria</taxon>
        <taxon>Pseudomonadati</taxon>
        <taxon>Pseudomonadota</taxon>
        <taxon>Gammaproteobacteria</taxon>
        <taxon>Alteromonadales</taxon>
        <taxon>Shewanellaceae</taxon>
        <taxon>Shewanella</taxon>
    </lineage>
</organism>
<evidence type="ECO:0000313" key="5">
    <source>
        <dbReference type="Proteomes" id="UP000316416"/>
    </source>
</evidence>
<dbReference type="InterPro" id="IPR002035">
    <property type="entry name" value="VWF_A"/>
</dbReference>
<gene>
    <name evidence="4" type="ORF">FM038_002490</name>
</gene>
<dbReference type="InterPro" id="IPR013783">
    <property type="entry name" value="Ig-like_fold"/>
</dbReference>
<dbReference type="Gene3D" id="2.60.40.1200">
    <property type="match status" value="1"/>
</dbReference>
<dbReference type="PROSITE" id="PS00018">
    <property type="entry name" value="EF_HAND_1"/>
    <property type="match status" value="1"/>
</dbReference>
<evidence type="ECO:0000313" key="4">
    <source>
        <dbReference type="EMBL" id="QPG56410.1"/>
    </source>
</evidence>
<accession>A0ABX6V352</accession>
<dbReference type="Gene3D" id="3.40.50.410">
    <property type="entry name" value="von Willebrand factor, type A domain"/>
    <property type="match status" value="1"/>
</dbReference>
<dbReference type="Pfam" id="PF13519">
    <property type="entry name" value="VWA_2"/>
    <property type="match status" value="1"/>
</dbReference>
<dbReference type="Gene3D" id="2.60.40.10">
    <property type="entry name" value="Immunoglobulins"/>
    <property type="match status" value="3"/>
</dbReference>
<dbReference type="InterPro" id="IPR041339">
    <property type="entry name" value="Ig-like_bac"/>
</dbReference>
<dbReference type="InterPro" id="IPR036465">
    <property type="entry name" value="vWFA_dom_sf"/>
</dbReference>
<dbReference type="Pfam" id="PF18200">
    <property type="entry name" value="Big_11"/>
    <property type="match status" value="1"/>
</dbReference>
<protein>
    <submittedName>
        <fullName evidence="4">Retention module-containing protein</fullName>
    </submittedName>
</protein>
<dbReference type="RefSeq" id="WP_142871796.1">
    <property type="nucleotide sequence ID" value="NZ_CP045503.2"/>
</dbReference>
<dbReference type="InterPro" id="IPR040853">
    <property type="entry name" value="RapA2_cadherin-like"/>
</dbReference>
<name>A0ABX6V352_9GAMM</name>
<dbReference type="NCBIfam" id="TIGR01965">
    <property type="entry name" value="VCBS_repeat"/>
    <property type="match status" value="3"/>
</dbReference>
<evidence type="ECO:0000259" key="3">
    <source>
        <dbReference type="PROSITE" id="PS50234"/>
    </source>
</evidence>
<dbReference type="Proteomes" id="UP000316416">
    <property type="component" value="Chromosome"/>
</dbReference>
<dbReference type="EMBL" id="CP045503">
    <property type="protein sequence ID" value="QPG56410.1"/>
    <property type="molecule type" value="Genomic_DNA"/>
</dbReference>